<gene>
    <name evidence="6" type="ORF">M977_00675</name>
</gene>
<dbReference type="GO" id="GO:0005524">
    <property type="term" value="F:ATP binding"/>
    <property type="evidence" value="ECO:0007669"/>
    <property type="project" value="UniProtKB-KW"/>
</dbReference>
<proteinExistence type="predicted"/>
<dbReference type="PANTHER" id="PTHR43527">
    <property type="entry name" value="4-DIPHOSPHOCYTIDYL-2-C-METHYL-D-ERYTHRITOL KINASE, CHLOROPLASTIC"/>
    <property type="match status" value="1"/>
</dbReference>
<evidence type="ECO:0000313" key="7">
    <source>
        <dbReference type="Proteomes" id="UP000078504"/>
    </source>
</evidence>
<dbReference type="PATRIC" id="fig|1354253.4.peg.694"/>
<dbReference type="InterPro" id="IPR014721">
    <property type="entry name" value="Ribsml_uS5_D2-typ_fold_subgr"/>
</dbReference>
<evidence type="ECO:0000256" key="2">
    <source>
        <dbReference type="ARBA" id="ARBA00022741"/>
    </source>
</evidence>
<name>A0A1B7I5R7_9ENTR</name>
<dbReference type="InterPro" id="IPR020568">
    <property type="entry name" value="Ribosomal_Su5_D2-typ_SF"/>
</dbReference>
<dbReference type="Pfam" id="PF00288">
    <property type="entry name" value="GHMP_kinases_N"/>
    <property type="match status" value="1"/>
</dbReference>
<dbReference type="PANTHER" id="PTHR43527:SF1">
    <property type="entry name" value="L-THREONINE KINASE"/>
    <property type="match status" value="1"/>
</dbReference>
<keyword evidence="4" id="KW-0067">ATP-binding</keyword>
<evidence type="ECO:0000256" key="1">
    <source>
        <dbReference type="ARBA" id="ARBA00022679"/>
    </source>
</evidence>
<organism evidence="6 7">
    <name type="scientific">Buttiauxella gaviniae ATCC 51604</name>
    <dbReference type="NCBI Taxonomy" id="1354253"/>
    <lineage>
        <taxon>Bacteria</taxon>
        <taxon>Pseudomonadati</taxon>
        <taxon>Pseudomonadota</taxon>
        <taxon>Gammaproteobacteria</taxon>
        <taxon>Enterobacterales</taxon>
        <taxon>Enterobacteriaceae</taxon>
        <taxon>Buttiauxella</taxon>
    </lineage>
</organism>
<evidence type="ECO:0000313" key="6">
    <source>
        <dbReference type="EMBL" id="OAT23760.1"/>
    </source>
</evidence>
<dbReference type="Proteomes" id="UP000078504">
    <property type="component" value="Unassembled WGS sequence"/>
</dbReference>
<dbReference type="Gene3D" id="3.30.230.10">
    <property type="match status" value="1"/>
</dbReference>
<dbReference type="AlphaFoldDB" id="A0A1B7I5R7"/>
<protein>
    <submittedName>
        <fullName evidence="6">Threonine kinase</fullName>
    </submittedName>
</protein>
<evidence type="ECO:0000259" key="5">
    <source>
        <dbReference type="Pfam" id="PF00288"/>
    </source>
</evidence>
<dbReference type="PIRSF" id="PIRSF033887">
    <property type="entry name" value="PduX"/>
    <property type="match status" value="1"/>
</dbReference>
<dbReference type="InterPro" id="IPR006204">
    <property type="entry name" value="GHMP_kinase_N_dom"/>
</dbReference>
<dbReference type="InterPro" id="IPR012363">
    <property type="entry name" value="PduX"/>
</dbReference>
<keyword evidence="1" id="KW-0808">Transferase</keyword>
<evidence type="ECO:0000256" key="3">
    <source>
        <dbReference type="ARBA" id="ARBA00022777"/>
    </source>
</evidence>
<evidence type="ECO:0000256" key="4">
    <source>
        <dbReference type="ARBA" id="ARBA00022840"/>
    </source>
</evidence>
<dbReference type="SUPFAM" id="SSF54211">
    <property type="entry name" value="Ribosomal protein S5 domain 2-like"/>
    <property type="match status" value="1"/>
</dbReference>
<dbReference type="GO" id="GO:0016301">
    <property type="term" value="F:kinase activity"/>
    <property type="evidence" value="ECO:0007669"/>
    <property type="project" value="UniProtKB-KW"/>
</dbReference>
<keyword evidence="2" id="KW-0547">Nucleotide-binding</keyword>
<sequence>MSVAQKMAEASCPASCGEFIQGWISGSEKLVSCPIDWFSTVEVRDGAKKPTERPRMRQILEQVVAYFGHPAALSESLSTALESTIPVGKGLASSTADIAATAVATARYLGETLSESTLAALCVNIEPTDSTIFVLPTLFSHLNAQTQFSCQAAPAMDILLLESDTTILTEEYRRHQRESALISHAAVLDDAWLRLQQSCKMQEPRLLGEAATQSAIASQALLPKPMFSQLLALVEEFDLFGVNVAHSGSAVGLMLDTSKHDVGKLLWQINQFAIDVPYPQQHLVKTIAGGVR</sequence>
<feature type="domain" description="GHMP kinase N-terminal" evidence="5">
    <location>
        <begin position="68"/>
        <end position="133"/>
    </location>
</feature>
<reference evidence="6 7" key="1">
    <citation type="submission" date="2016-04" db="EMBL/GenBank/DDBJ databases">
        <title>ATOL: Assembling a taxonomically balanced genome-scale reconstruction of the evolutionary history of the Enterobacteriaceae.</title>
        <authorList>
            <person name="Plunkett G.III."/>
            <person name="Neeno-Eckwall E.C."/>
            <person name="Glasner J.D."/>
            <person name="Perna N.T."/>
        </authorList>
    </citation>
    <scope>NUCLEOTIDE SEQUENCE [LARGE SCALE GENOMIC DNA]</scope>
    <source>
        <strain evidence="6 7">ATCC 51604</strain>
    </source>
</reference>
<comment type="caution">
    <text evidence="6">The sequence shown here is derived from an EMBL/GenBank/DDBJ whole genome shotgun (WGS) entry which is preliminary data.</text>
</comment>
<keyword evidence="3 6" id="KW-0418">Kinase</keyword>
<accession>A0A1B7I5R7</accession>
<dbReference type="EMBL" id="LXEP01000004">
    <property type="protein sequence ID" value="OAT23760.1"/>
    <property type="molecule type" value="Genomic_DNA"/>
</dbReference>